<sequence length="117" mass="12693">MLVTYAQNGRNEDAVRVFREMKVQGRDVSLVALSGFFTACANLGAVAEGRQGHGLAVVGGLQLDSVLGSSIMNFYFKVGLVEEALVVFGNMVVRDMVTWNLVVAGYVWFGMVEKALE</sequence>
<dbReference type="NCBIfam" id="TIGR00756">
    <property type="entry name" value="PPR"/>
    <property type="match status" value="1"/>
</dbReference>
<keyword evidence="1" id="KW-0677">Repeat</keyword>
<organism evidence="2 3">
    <name type="scientific">Psophocarpus tetragonolobus</name>
    <name type="common">Winged bean</name>
    <name type="synonym">Dolichos tetragonolobus</name>
    <dbReference type="NCBI Taxonomy" id="3891"/>
    <lineage>
        <taxon>Eukaryota</taxon>
        <taxon>Viridiplantae</taxon>
        <taxon>Streptophyta</taxon>
        <taxon>Embryophyta</taxon>
        <taxon>Tracheophyta</taxon>
        <taxon>Spermatophyta</taxon>
        <taxon>Magnoliopsida</taxon>
        <taxon>eudicotyledons</taxon>
        <taxon>Gunneridae</taxon>
        <taxon>Pentapetalae</taxon>
        <taxon>rosids</taxon>
        <taxon>fabids</taxon>
        <taxon>Fabales</taxon>
        <taxon>Fabaceae</taxon>
        <taxon>Papilionoideae</taxon>
        <taxon>50 kb inversion clade</taxon>
        <taxon>NPAAA clade</taxon>
        <taxon>indigoferoid/millettioid clade</taxon>
        <taxon>Phaseoleae</taxon>
        <taxon>Psophocarpus</taxon>
    </lineage>
</organism>
<dbReference type="AlphaFoldDB" id="A0AAN9SG20"/>
<gene>
    <name evidence="2" type="ORF">VNO78_16054</name>
</gene>
<dbReference type="PANTHER" id="PTHR47926">
    <property type="entry name" value="PENTATRICOPEPTIDE REPEAT-CONTAINING PROTEIN"/>
    <property type="match status" value="1"/>
</dbReference>
<name>A0AAN9SG20_PSOTE</name>
<evidence type="ECO:0000313" key="3">
    <source>
        <dbReference type="Proteomes" id="UP001386955"/>
    </source>
</evidence>
<evidence type="ECO:0008006" key="4">
    <source>
        <dbReference type="Google" id="ProtNLM"/>
    </source>
</evidence>
<evidence type="ECO:0000313" key="2">
    <source>
        <dbReference type="EMBL" id="KAK7395495.1"/>
    </source>
</evidence>
<proteinExistence type="predicted"/>
<dbReference type="InterPro" id="IPR011990">
    <property type="entry name" value="TPR-like_helical_dom_sf"/>
</dbReference>
<dbReference type="Pfam" id="PF01535">
    <property type="entry name" value="PPR"/>
    <property type="match status" value="3"/>
</dbReference>
<comment type="caution">
    <text evidence="2">The sequence shown here is derived from an EMBL/GenBank/DDBJ whole genome shotgun (WGS) entry which is preliminary data.</text>
</comment>
<dbReference type="EMBL" id="JAYMYS010000004">
    <property type="protein sequence ID" value="KAK7395495.1"/>
    <property type="molecule type" value="Genomic_DNA"/>
</dbReference>
<dbReference type="InterPro" id="IPR002885">
    <property type="entry name" value="PPR_rpt"/>
</dbReference>
<dbReference type="Gene3D" id="1.25.40.10">
    <property type="entry name" value="Tetratricopeptide repeat domain"/>
    <property type="match status" value="1"/>
</dbReference>
<accession>A0AAN9SG20</accession>
<dbReference type="GO" id="GO:0009451">
    <property type="term" value="P:RNA modification"/>
    <property type="evidence" value="ECO:0007669"/>
    <property type="project" value="InterPro"/>
</dbReference>
<protein>
    <recommendedName>
        <fullName evidence="4">Pentatricopeptide repeat-containing protein</fullName>
    </recommendedName>
</protein>
<dbReference type="InterPro" id="IPR046960">
    <property type="entry name" value="PPR_At4g14850-like_plant"/>
</dbReference>
<dbReference type="GO" id="GO:0003723">
    <property type="term" value="F:RNA binding"/>
    <property type="evidence" value="ECO:0007669"/>
    <property type="project" value="InterPro"/>
</dbReference>
<reference evidence="2 3" key="1">
    <citation type="submission" date="2024-01" db="EMBL/GenBank/DDBJ databases">
        <title>The genomes of 5 underutilized Papilionoideae crops provide insights into root nodulation and disease resistanc.</title>
        <authorList>
            <person name="Jiang F."/>
        </authorList>
    </citation>
    <scope>NUCLEOTIDE SEQUENCE [LARGE SCALE GENOMIC DNA]</scope>
    <source>
        <strain evidence="2">DUOXIRENSHENG_FW03</strain>
        <tissue evidence="2">Leaves</tissue>
    </source>
</reference>
<keyword evidence="3" id="KW-1185">Reference proteome</keyword>
<evidence type="ECO:0000256" key="1">
    <source>
        <dbReference type="ARBA" id="ARBA00022737"/>
    </source>
</evidence>
<dbReference type="Proteomes" id="UP001386955">
    <property type="component" value="Unassembled WGS sequence"/>
</dbReference>